<evidence type="ECO:0000256" key="4">
    <source>
        <dbReference type="ARBA" id="ARBA00012096"/>
    </source>
</evidence>
<dbReference type="GO" id="GO:0009097">
    <property type="term" value="P:isoleucine biosynthetic process"/>
    <property type="evidence" value="ECO:0007669"/>
    <property type="project" value="UniProtKB-KW"/>
</dbReference>
<feature type="domain" description="ACT" evidence="8">
    <location>
        <begin position="325"/>
        <end position="400"/>
    </location>
</feature>
<dbReference type="Pfam" id="PF00291">
    <property type="entry name" value="PALP"/>
    <property type="match status" value="1"/>
</dbReference>
<evidence type="ECO:0000313" key="9">
    <source>
        <dbReference type="EMBL" id="TDT67439.1"/>
    </source>
</evidence>
<dbReference type="GO" id="GO:0030170">
    <property type="term" value="F:pyridoxal phosphate binding"/>
    <property type="evidence" value="ECO:0007669"/>
    <property type="project" value="InterPro"/>
</dbReference>
<dbReference type="RefSeq" id="WP_134113851.1">
    <property type="nucleotide sequence ID" value="NZ_SOBG01000010.1"/>
</dbReference>
<organism evidence="9 10">
    <name type="scientific">Hypnocyclicus thermotrophus</name>
    <dbReference type="NCBI Taxonomy" id="1627895"/>
    <lineage>
        <taxon>Bacteria</taxon>
        <taxon>Fusobacteriati</taxon>
        <taxon>Fusobacteriota</taxon>
        <taxon>Fusobacteriia</taxon>
        <taxon>Fusobacteriales</taxon>
        <taxon>Fusobacteriaceae</taxon>
        <taxon>Hypnocyclicus</taxon>
    </lineage>
</organism>
<dbReference type="InterPro" id="IPR050147">
    <property type="entry name" value="Ser/Thr_Dehydratase"/>
</dbReference>
<sequence length="400" mass="44074">MFTLKDFTLAENRLKNIIKETRLIYSPAFSEESQNEIFIKPENLQKTGAFKIRGAYNKIALLSDEEKKRGLIASSAGNHAQGVAFAAQQLGVPATIVMPKTTPLIKIEATKKYGAKVVLAGDVYDEAYEEAMRLQKENNYTFIHPFNDKDIIIGQGTIGLEIFKELPDTDVVLVPVGGGGLIAGVAAAIKLVNPHIKIVGVEPEGAASMLESFKNDKITKLENTHTIADGTAVKEVGELTFNLCKKYVDEIITVSDYELMEAFLILVEKHKIIAENSGLLSLAGIKRLNVKNKKIVCVVSGGNIDVLTISSLITKGLVSRGRIFRFSITLNDRPGELLLVSDILAKQNANVIKLDHNQFKNLDRFTHVELEVTVETNGERHIQEIIKAFAKKGYSINKVE</sequence>
<dbReference type="InterPro" id="IPR005789">
    <property type="entry name" value="Thr_deHydtase_catblc"/>
</dbReference>
<dbReference type="PANTHER" id="PTHR48078">
    <property type="entry name" value="THREONINE DEHYDRATASE, MITOCHONDRIAL-RELATED"/>
    <property type="match status" value="1"/>
</dbReference>
<protein>
    <recommendedName>
        <fullName evidence="4">threonine ammonia-lyase</fullName>
        <ecNumber evidence="4">4.3.1.19</ecNumber>
    </recommendedName>
</protein>
<comment type="pathway">
    <text evidence="2">Amino-acid biosynthesis; L-isoleucine biosynthesis; 2-oxobutanoate from L-threonine: step 1/1.</text>
</comment>
<keyword evidence="6" id="KW-0663">Pyridoxal phosphate</keyword>
<evidence type="ECO:0000256" key="2">
    <source>
        <dbReference type="ARBA" id="ARBA00004810"/>
    </source>
</evidence>
<reference evidence="9 10" key="1">
    <citation type="submission" date="2019-03" db="EMBL/GenBank/DDBJ databases">
        <title>Genomic Encyclopedia of Type Strains, Phase IV (KMG-IV): sequencing the most valuable type-strain genomes for metagenomic binning, comparative biology and taxonomic classification.</title>
        <authorList>
            <person name="Goeker M."/>
        </authorList>
    </citation>
    <scope>NUCLEOTIDE SEQUENCE [LARGE SCALE GENOMIC DNA]</scope>
    <source>
        <strain evidence="9 10">DSM 100055</strain>
    </source>
</reference>
<keyword evidence="7" id="KW-0456">Lyase</keyword>
<dbReference type="GO" id="GO:0003941">
    <property type="term" value="F:L-serine ammonia-lyase activity"/>
    <property type="evidence" value="ECO:0007669"/>
    <property type="project" value="TreeGrafter"/>
</dbReference>
<evidence type="ECO:0000256" key="7">
    <source>
        <dbReference type="ARBA" id="ARBA00023239"/>
    </source>
</evidence>
<dbReference type="AlphaFoldDB" id="A0AA46DX29"/>
<evidence type="ECO:0000259" key="8">
    <source>
        <dbReference type="PROSITE" id="PS51671"/>
    </source>
</evidence>
<dbReference type="EMBL" id="SOBG01000010">
    <property type="protein sequence ID" value="TDT67439.1"/>
    <property type="molecule type" value="Genomic_DNA"/>
</dbReference>
<gene>
    <name evidence="9" type="ORF">EV215_1996</name>
</gene>
<evidence type="ECO:0000256" key="3">
    <source>
        <dbReference type="ARBA" id="ARBA00010869"/>
    </source>
</evidence>
<dbReference type="EC" id="4.3.1.19" evidence="4"/>
<evidence type="ECO:0000256" key="5">
    <source>
        <dbReference type="ARBA" id="ARBA00022624"/>
    </source>
</evidence>
<evidence type="ECO:0000313" key="10">
    <source>
        <dbReference type="Proteomes" id="UP000294678"/>
    </source>
</evidence>
<keyword evidence="5" id="KW-0028">Amino-acid biosynthesis</keyword>
<dbReference type="InterPro" id="IPR001926">
    <property type="entry name" value="TrpB-like_PALP"/>
</dbReference>
<dbReference type="CDD" id="cd01562">
    <property type="entry name" value="Thr-dehyd"/>
    <property type="match status" value="1"/>
</dbReference>
<name>A0AA46DX29_9FUSO</name>
<accession>A0AA46DX29</accession>
<dbReference type="PROSITE" id="PS00165">
    <property type="entry name" value="DEHYDRATASE_SER_THR"/>
    <property type="match status" value="1"/>
</dbReference>
<keyword evidence="5" id="KW-0412">Isoleucine biosynthesis</keyword>
<dbReference type="SUPFAM" id="SSF55021">
    <property type="entry name" value="ACT-like"/>
    <property type="match status" value="1"/>
</dbReference>
<dbReference type="GO" id="GO:0004794">
    <property type="term" value="F:threonine deaminase activity"/>
    <property type="evidence" value="ECO:0007669"/>
    <property type="project" value="UniProtKB-EC"/>
</dbReference>
<comment type="similarity">
    <text evidence="3">Belongs to the serine/threonine dehydratase family.</text>
</comment>
<dbReference type="Proteomes" id="UP000294678">
    <property type="component" value="Unassembled WGS sequence"/>
</dbReference>
<proteinExistence type="inferred from homology"/>
<dbReference type="GO" id="GO:0006567">
    <property type="term" value="P:L-threonine catabolic process"/>
    <property type="evidence" value="ECO:0007669"/>
    <property type="project" value="InterPro"/>
</dbReference>
<comment type="cofactor">
    <cofactor evidence="1">
        <name>pyridoxal 5'-phosphate</name>
        <dbReference type="ChEBI" id="CHEBI:597326"/>
    </cofactor>
</comment>
<dbReference type="InterPro" id="IPR002912">
    <property type="entry name" value="ACT_dom"/>
</dbReference>
<dbReference type="SUPFAM" id="SSF53686">
    <property type="entry name" value="Tryptophan synthase beta subunit-like PLP-dependent enzymes"/>
    <property type="match status" value="1"/>
</dbReference>
<dbReference type="CDD" id="cd04886">
    <property type="entry name" value="ACT_ThrD-II-like"/>
    <property type="match status" value="1"/>
</dbReference>
<keyword evidence="10" id="KW-1185">Reference proteome</keyword>
<dbReference type="Gene3D" id="3.40.50.1100">
    <property type="match status" value="2"/>
</dbReference>
<dbReference type="InterPro" id="IPR044561">
    <property type="entry name" value="ACT_ThrD-II-like"/>
</dbReference>
<dbReference type="InterPro" id="IPR000634">
    <property type="entry name" value="Ser/Thr_deHydtase_PyrdxlP-BS"/>
</dbReference>
<dbReference type="NCBIfam" id="TIGR01127">
    <property type="entry name" value="ilvA_1Cterm"/>
    <property type="match status" value="1"/>
</dbReference>
<dbReference type="PROSITE" id="PS51671">
    <property type="entry name" value="ACT"/>
    <property type="match status" value="1"/>
</dbReference>
<evidence type="ECO:0000256" key="1">
    <source>
        <dbReference type="ARBA" id="ARBA00001933"/>
    </source>
</evidence>
<dbReference type="InterPro" id="IPR045865">
    <property type="entry name" value="ACT-like_dom_sf"/>
</dbReference>
<comment type="caution">
    <text evidence="9">The sequence shown here is derived from an EMBL/GenBank/DDBJ whole genome shotgun (WGS) entry which is preliminary data.</text>
</comment>
<dbReference type="FunFam" id="3.40.50.1100:FF:000007">
    <property type="entry name" value="L-threonine dehydratase catabolic TdcB"/>
    <property type="match status" value="1"/>
</dbReference>
<dbReference type="PANTHER" id="PTHR48078:SF6">
    <property type="entry name" value="L-THREONINE DEHYDRATASE CATABOLIC TDCB"/>
    <property type="match status" value="1"/>
</dbReference>
<dbReference type="GO" id="GO:0006565">
    <property type="term" value="P:L-serine catabolic process"/>
    <property type="evidence" value="ECO:0007669"/>
    <property type="project" value="TreeGrafter"/>
</dbReference>
<evidence type="ECO:0000256" key="6">
    <source>
        <dbReference type="ARBA" id="ARBA00022898"/>
    </source>
</evidence>
<keyword evidence="5" id="KW-0100">Branched-chain amino acid biosynthesis</keyword>
<dbReference type="InterPro" id="IPR036052">
    <property type="entry name" value="TrpB-like_PALP_sf"/>
</dbReference>